<organism evidence="7 8">
    <name type="scientific">Globisporangium ultimum (strain ATCC 200006 / CBS 805.95 / DAOM BR144)</name>
    <name type="common">Pythium ultimum</name>
    <dbReference type="NCBI Taxonomy" id="431595"/>
    <lineage>
        <taxon>Eukaryota</taxon>
        <taxon>Sar</taxon>
        <taxon>Stramenopiles</taxon>
        <taxon>Oomycota</taxon>
        <taxon>Peronosporomycetes</taxon>
        <taxon>Pythiales</taxon>
        <taxon>Pythiaceae</taxon>
        <taxon>Globisporangium</taxon>
    </lineage>
</organism>
<reference evidence="8" key="1">
    <citation type="journal article" date="2010" name="Genome Biol.">
        <title>Genome sequence of the necrotrophic plant pathogen Pythium ultimum reveals original pathogenicity mechanisms and effector repertoire.</title>
        <authorList>
            <person name="Levesque C.A."/>
            <person name="Brouwer H."/>
            <person name="Cano L."/>
            <person name="Hamilton J.P."/>
            <person name="Holt C."/>
            <person name="Huitema E."/>
            <person name="Raffaele S."/>
            <person name="Robideau G.P."/>
            <person name="Thines M."/>
            <person name="Win J."/>
            <person name="Zerillo M.M."/>
            <person name="Beakes G.W."/>
            <person name="Boore J.L."/>
            <person name="Busam D."/>
            <person name="Dumas B."/>
            <person name="Ferriera S."/>
            <person name="Fuerstenberg S.I."/>
            <person name="Gachon C.M."/>
            <person name="Gaulin E."/>
            <person name="Govers F."/>
            <person name="Grenville-Briggs L."/>
            <person name="Horner N."/>
            <person name="Hostetler J."/>
            <person name="Jiang R.H."/>
            <person name="Johnson J."/>
            <person name="Krajaejun T."/>
            <person name="Lin H."/>
            <person name="Meijer H.J."/>
            <person name="Moore B."/>
            <person name="Morris P."/>
            <person name="Phuntmart V."/>
            <person name="Puiu D."/>
            <person name="Shetty J."/>
            <person name="Stajich J.E."/>
            <person name="Tripathy S."/>
            <person name="Wawra S."/>
            <person name="van West P."/>
            <person name="Whitty B.R."/>
            <person name="Coutinho P.M."/>
            <person name="Henrissat B."/>
            <person name="Martin F."/>
            <person name="Thomas P.D."/>
            <person name="Tyler B.M."/>
            <person name="De Vries R.P."/>
            <person name="Kamoun S."/>
            <person name="Yandell M."/>
            <person name="Tisserat N."/>
            <person name="Buell C.R."/>
        </authorList>
    </citation>
    <scope>NUCLEOTIDE SEQUENCE</scope>
    <source>
        <strain evidence="8">DAOM:BR144</strain>
    </source>
</reference>
<dbReference type="OMA" id="VTEDCPW"/>
<dbReference type="InterPro" id="IPR011011">
    <property type="entry name" value="Znf_FYVE_PHD"/>
</dbReference>
<evidence type="ECO:0000256" key="4">
    <source>
        <dbReference type="PROSITE-ProRule" id="PRU00091"/>
    </source>
</evidence>
<feature type="domain" description="FYVE-type" evidence="6">
    <location>
        <begin position="146"/>
        <end position="200"/>
    </location>
</feature>
<dbReference type="Proteomes" id="UP000019132">
    <property type="component" value="Unassembled WGS sequence"/>
</dbReference>
<dbReference type="PANTHER" id="PTHR43102">
    <property type="entry name" value="SLR1143 PROTEIN"/>
    <property type="match status" value="1"/>
</dbReference>
<dbReference type="Gene3D" id="3.30.450.40">
    <property type="match status" value="1"/>
</dbReference>
<evidence type="ECO:0000256" key="3">
    <source>
        <dbReference type="ARBA" id="ARBA00022833"/>
    </source>
</evidence>
<evidence type="ECO:0000256" key="2">
    <source>
        <dbReference type="ARBA" id="ARBA00022771"/>
    </source>
</evidence>
<dbReference type="Gene3D" id="3.30.40.10">
    <property type="entry name" value="Zinc/RING finger domain, C3HC4 (zinc finger)"/>
    <property type="match status" value="1"/>
</dbReference>
<dbReference type="InterPro" id="IPR000306">
    <property type="entry name" value="Znf_FYVE"/>
</dbReference>
<dbReference type="EnsemblProtists" id="PYU1_T012826">
    <property type="protein sequence ID" value="PYU1_T012826"/>
    <property type="gene ID" value="PYU1_G012799"/>
</dbReference>
<keyword evidence="8" id="KW-1185">Reference proteome</keyword>
<dbReference type="InParanoid" id="K3X6H7"/>
<keyword evidence="2 4" id="KW-0863">Zinc-finger</keyword>
<dbReference type="InterPro" id="IPR013083">
    <property type="entry name" value="Znf_RING/FYVE/PHD"/>
</dbReference>
<name>K3X6H7_GLOUD</name>
<dbReference type="InterPro" id="IPR017455">
    <property type="entry name" value="Znf_FYVE-rel"/>
</dbReference>
<feature type="compositionally biased region" description="Low complexity" evidence="5">
    <location>
        <begin position="114"/>
        <end position="146"/>
    </location>
</feature>
<dbReference type="AlphaFoldDB" id="K3X6H7"/>
<feature type="region of interest" description="Disordered" evidence="5">
    <location>
        <begin position="86"/>
        <end position="147"/>
    </location>
</feature>
<protein>
    <recommendedName>
        <fullName evidence="6">FYVE-type domain-containing protein</fullName>
    </recommendedName>
</protein>
<dbReference type="HOGENOM" id="CLU_020659_0_0_1"/>
<feature type="compositionally biased region" description="Low complexity" evidence="5">
    <location>
        <begin position="286"/>
        <end position="300"/>
    </location>
</feature>
<proteinExistence type="predicted"/>
<dbReference type="InterPro" id="IPR003018">
    <property type="entry name" value="GAF"/>
</dbReference>
<feature type="compositionally biased region" description="Polar residues" evidence="5">
    <location>
        <begin position="87"/>
        <end position="108"/>
    </location>
</feature>
<evidence type="ECO:0000313" key="7">
    <source>
        <dbReference type="EnsemblProtists" id="PYU1_T012826"/>
    </source>
</evidence>
<dbReference type="VEuPathDB" id="FungiDB:PYU1_G012799"/>
<sequence>MIRGMLEKGSAAARGAKASMSSGDDKSSTSTTSSGGDSSASGNSRKGGRPTSSSEDATTNGGFRDSTVPIAKSISQSATKIFRSIDRSTSTDASTPSHGGQNSNQGTSHHPLHSSRQQNSGMSSSASNILSTSSSNTSGGIDTSSSKANKKCTMCVKSFNPLRRRYYCRTCPAQVCSHCSIARKVDSLEGSISIRICMACKLSTINSADDDHYERVFSVSSGIHPNENDNGNGAFTVDRASSVSYVSTKNGPQRAQNHSSSSSTASTPDHMSRKAQTPASAPGGLRRTSSSASTKSAATARSRRDSFGSTASMNVATATIAHLTDCPMCMNEACGPLVDISEVPYPAMEVKVETGSTKYIRARALDNERERLGTVRKLRKAIIASPQIAQRFSQLCSMAAIATQCPIAVIGLVDRDDYYMVFETGLTENASAEPAAVTTRNQSLAAHTCRNGAPLVCSDLSADVRFAGNPWRRDTLKALFYAGIPLTLANGHTIGVIEVFDTSVRFACMDVVTQLQAVVRGLLKKFEEILVSAITEKAHSEPETGNQDNSIALAIAELERNTSYTEVKPSPAPLRSPVRGRAPAPPAPPTAPLAGTTTPVPEPAPEVTPVVAPEAPAAQPTENEMEMQLMKLLSQTTDTQKQLQTQQTHMVHAITSHSKQISEMAKQLERMEQTLSSKLDGAAPAKEAATAPPTPEADPAVTAP</sequence>
<accession>K3X6H7</accession>
<dbReference type="Pfam" id="PF13185">
    <property type="entry name" value="GAF_2"/>
    <property type="match status" value="1"/>
</dbReference>
<feature type="compositionally biased region" description="Polar residues" evidence="5">
    <location>
        <begin position="245"/>
        <end position="258"/>
    </location>
</feature>
<feature type="region of interest" description="Disordered" evidence="5">
    <location>
        <begin position="667"/>
        <end position="704"/>
    </location>
</feature>
<dbReference type="GO" id="GO:0008270">
    <property type="term" value="F:zinc ion binding"/>
    <property type="evidence" value="ECO:0007669"/>
    <property type="project" value="UniProtKB-KW"/>
</dbReference>
<evidence type="ECO:0000259" key="6">
    <source>
        <dbReference type="PROSITE" id="PS50178"/>
    </source>
</evidence>
<dbReference type="Pfam" id="PF01363">
    <property type="entry name" value="FYVE"/>
    <property type="match status" value="1"/>
</dbReference>
<feature type="region of interest" description="Disordered" evidence="5">
    <location>
        <begin position="1"/>
        <end position="71"/>
    </location>
</feature>
<dbReference type="EMBL" id="GL376581">
    <property type="status" value="NOT_ANNOTATED_CDS"/>
    <property type="molecule type" value="Genomic_DNA"/>
</dbReference>
<evidence type="ECO:0000256" key="1">
    <source>
        <dbReference type="ARBA" id="ARBA00022723"/>
    </source>
</evidence>
<dbReference type="PANTHER" id="PTHR43102:SF2">
    <property type="entry name" value="GAF DOMAIN-CONTAINING PROTEIN"/>
    <property type="match status" value="1"/>
</dbReference>
<feature type="region of interest" description="Disordered" evidence="5">
    <location>
        <begin position="245"/>
        <end position="308"/>
    </location>
</feature>
<reference evidence="7" key="3">
    <citation type="submission" date="2015-02" db="UniProtKB">
        <authorList>
            <consortium name="EnsemblProtists"/>
        </authorList>
    </citation>
    <scope>IDENTIFICATION</scope>
    <source>
        <strain evidence="7">DAOM BR144</strain>
    </source>
</reference>
<dbReference type="SUPFAM" id="SSF57903">
    <property type="entry name" value="FYVE/PHD zinc finger"/>
    <property type="match status" value="1"/>
</dbReference>
<reference evidence="8" key="2">
    <citation type="submission" date="2010-04" db="EMBL/GenBank/DDBJ databases">
        <authorList>
            <person name="Buell R."/>
            <person name="Hamilton J."/>
            <person name="Hostetler J."/>
        </authorList>
    </citation>
    <scope>NUCLEOTIDE SEQUENCE [LARGE SCALE GENOMIC DNA]</scope>
    <source>
        <strain evidence="8">DAOM:BR144</strain>
    </source>
</reference>
<feature type="region of interest" description="Disordered" evidence="5">
    <location>
        <begin position="562"/>
        <end position="601"/>
    </location>
</feature>
<keyword evidence="1" id="KW-0479">Metal-binding</keyword>
<dbReference type="SUPFAM" id="SSF55781">
    <property type="entry name" value="GAF domain-like"/>
    <property type="match status" value="1"/>
</dbReference>
<feature type="compositionally biased region" description="Low complexity" evidence="5">
    <location>
        <begin position="9"/>
        <end position="41"/>
    </location>
</feature>
<dbReference type="eggNOG" id="ENOG502R9E7">
    <property type="taxonomic scope" value="Eukaryota"/>
</dbReference>
<dbReference type="PROSITE" id="PS50178">
    <property type="entry name" value="ZF_FYVE"/>
    <property type="match status" value="1"/>
</dbReference>
<evidence type="ECO:0000313" key="8">
    <source>
        <dbReference type="Proteomes" id="UP000019132"/>
    </source>
</evidence>
<feature type="compositionally biased region" description="Low complexity" evidence="5">
    <location>
        <begin position="682"/>
        <end position="704"/>
    </location>
</feature>
<dbReference type="InterPro" id="IPR029016">
    <property type="entry name" value="GAF-like_dom_sf"/>
</dbReference>
<keyword evidence="3" id="KW-0862">Zinc</keyword>
<feature type="compositionally biased region" description="Polar residues" evidence="5">
    <location>
        <begin position="50"/>
        <end position="61"/>
    </location>
</feature>
<evidence type="ECO:0000256" key="5">
    <source>
        <dbReference type="SAM" id="MobiDB-lite"/>
    </source>
</evidence>